<sequence length="115" mass="12913">MQEKKTTDFFKEDENPWEAVAEGISRQITGFNTDLMMVKVKFKKGAIGYQHQHIHSQSSFIASGKFEITIGGKTEILTTGDTFFVQPNIIHGAKCIEDGVLVDVFNPAREDFLSE</sequence>
<dbReference type="Pfam" id="PF07883">
    <property type="entry name" value="Cupin_2"/>
    <property type="match status" value="1"/>
</dbReference>
<gene>
    <name evidence="2" type="ORF">OSR52_04310</name>
</gene>
<reference evidence="2" key="1">
    <citation type="submission" date="2022-11" db="EMBL/GenBank/DDBJ databases">
        <title>High-quality draft genome sequence of Galbibacter sp. strain CMA-7.</title>
        <authorList>
            <person name="Wei L."/>
            <person name="Dong C."/>
            <person name="Shao Z."/>
        </authorList>
    </citation>
    <scope>NUCLEOTIDE SEQUENCE</scope>
    <source>
        <strain evidence="2">CMA-7</strain>
    </source>
</reference>
<dbReference type="PIRSF" id="PIRSF029883">
    <property type="entry name" value="KdgF"/>
    <property type="match status" value="1"/>
</dbReference>
<dbReference type="SUPFAM" id="SSF51182">
    <property type="entry name" value="RmlC-like cupins"/>
    <property type="match status" value="1"/>
</dbReference>
<keyword evidence="3" id="KW-1185">Reference proteome</keyword>
<dbReference type="EMBL" id="JAPMUA010000001">
    <property type="protein sequence ID" value="MDG3585080.1"/>
    <property type="molecule type" value="Genomic_DNA"/>
</dbReference>
<dbReference type="PANTHER" id="PTHR40112">
    <property type="entry name" value="H2HPP ISOMERASE"/>
    <property type="match status" value="1"/>
</dbReference>
<accession>A0ABT6FP88</accession>
<dbReference type="InterPro" id="IPR025499">
    <property type="entry name" value="KdgF"/>
</dbReference>
<organism evidence="2 3">
    <name type="scientific">Galbibacter pacificus</name>
    <dbReference type="NCBI Taxonomy" id="2996052"/>
    <lineage>
        <taxon>Bacteria</taxon>
        <taxon>Pseudomonadati</taxon>
        <taxon>Bacteroidota</taxon>
        <taxon>Flavobacteriia</taxon>
        <taxon>Flavobacteriales</taxon>
        <taxon>Flavobacteriaceae</taxon>
        <taxon>Galbibacter</taxon>
    </lineage>
</organism>
<evidence type="ECO:0000313" key="3">
    <source>
        <dbReference type="Proteomes" id="UP001153642"/>
    </source>
</evidence>
<name>A0ABT6FP88_9FLAO</name>
<dbReference type="InterPro" id="IPR011051">
    <property type="entry name" value="RmlC_Cupin_sf"/>
</dbReference>
<feature type="domain" description="Cupin type-2" evidence="1">
    <location>
        <begin position="40"/>
        <end position="99"/>
    </location>
</feature>
<dbReference type="Gene3D" id="2.60.120.10">
    <property type="entry name" value="Jelly Rolls"/>
    <property type="match status" value="1"/>
</dbReference>
<protein>
    <submittedName>
        <fullName evidence="2">Cupin domain-containing protein</fullName>
    </submittedName>
</protein>
<dbReference type="CDD" id="cd02238">
    <property type="entry name" value="cupin_KdgF"/>
    <property type="match status" value="1"/>
</dbReference>
<dbReference type="RefSeq" id="WP_277898809.1">
    <property type="nucleotide sequence ID" value="NZ_JAPMUA010000001.1"/>
</dbReference>
<proteinExistence type="predicted"/>
<dbReference type="Proteomes" id="UP001153642">
    <property type="component" value="Unassembled WGS sequence"/>
</dbReference>
<dbReference type="InterPro" id="IPR014710">
    <property type="entry name" value="RmlC-like_jellyroll"/>
</dbReference>
<evidence type="ECO:0000313" key="2">
    <source>
        <dbReference type="EMBL" id="MDG3585080.1"/>
    </source>
</evidence>
<dbReference type="InterPro" id="IPR052535">
    <property type="entry name" value="Bacilysin_H2HPP_isomerase"/>
</dbReference>
<dbReference type="InterPro" id="IPR013096">
    <property type="entry name" value="Cupin_2"/>
</dbReference>
<comment type="caution">
    <text evidence="2">The sequence shown here is derived from an EMBL/GenBank/DDBJ whole genome shotgun (WGS) entry which is preliminary data.</text>
</comment>
<evidence type="ECO:0000259" key="1">
    <source>
        <dbReference type="Pfam" id="PF07883"/>
    </source>
</evidence>
<dbReference type="PANTHER" id="PTHR40112:SF1">
    <property type="entry name" value="H2HPP ISOMERASE"/>
    <property type="match status" value="1"/>
</dbReference>